<evidence type="ECO:0000313" key="1">
    <source>
        <dbReference type="EMBL" id="VDP57380.1"/>
    </source>
</evidence>
<sequence>MEFDYKLRLDQYLPSLQSALSLDPMGQVFLFLPTVPCSLNLNEGASYATHEYVLQLSVPNTQYVLRLTKNPPNLNLLLNYQSMNERSHERLR</sequence>
<evidence type="ECO:0000313" key="2">
    <source>
        <dbReference type="Proteomes" id="UP000269396"/>
    </source>
</evidence>
<proteinExistence type="predicted"/>
<organism evidence="1 2">
    <name type="scientific">Schistosoma mattheei</name>
    <dbReference type="NCBI Taxonomy" id="31246"/>
    <lineage>
        <taxon>Eukaryota</taxon>
        <taxon>Metazoa</taxon>
        <taxon>Spiralia</taxon>
        <taxon>Lophotrochozoa</taxon>
        <taxon>Platyhelminthes</taxon>
        <taxon>Trematoda</taxon>
        <taxon>Digenea</taxon>
        <taxon>Strigeidida</taxon>
        <taxon>Schistosomatoidea</taxon>
        <taxon>Schistosomatidae</taxon>
        <taxon>Schistosoma</taxon>
    </lineage>
</organism>
<dbReference type="AlphaFoldDB" id="A0A183PA12"/>
<name>A0A183PA12_9TREM</name>
<reference evidence="1 2" key="1">
    <citation type="submission" date="2018-11" db="EMBL/GenBank/DDBJ databases">
        <authorList>
            <consortium name="Pathogen Informatics"/>
        </authorList>
    </citation>
    <scope>NUCLEOTIDE SEQUENCE [LARGE SCALE GENOMIC DNA]</scope>
    <source>
        <strain>Denwood</strain>
        <strain evidence="2">Zambia</strain>
    </source>
</reference>
<gene>
    <name evidence="1" type="ORF">SMTD_LOCUS11196</name>
</gene>
<dbReference type="EMBL" id="UZAL01031245">
    <property type="protein sequence ID" value="VDP57380.1"/>
    <property type="molecule type" value="Genomic_DNA"/>
</dbReference>
<keyword evidence="2" id="KW-1185">Reference proteome</keyword>
<protein>
    <submittedName>
        <fullName evidence="1">Uncharacterized protein</fullName>
    </submittedName>
</protein>
<accession>A0A183PA12</accession>
<dbReference type="Proteomes" id="UP000269396">
    <property type="component" value="Unassembled WGS sequence"/>
</dbReference>